<comment type="similarity">
    <text evidence="3 11">Belongs to the class-C beta-lactamase family.</text>
</comment>
<dbReference type="GO" id="GO:0017001">
    <property type="term" value="P:antibiotic catabolic process"/>
    <property type="evidence" value="ECO:0007669"/>
    <property type="project" value="InterPro"/>
</dbReference>
<evidence type="ECO:0000313" key="13">
    <source>
        <dbReference type="Proteomes" id="UP000515561"/>
    </source>
</evidence>
<dbReference type="InterPro" id="IPR050491">
    <property type="entry name" value="AmpC-like"/>
</dbReference>
<dbReference type="SUPFAM" id="SSF56601">
    <property type="entry name" value="beta-lactamase/transpeptidase-like"/>
    <property type="match status" value="1"/>
</dbReference>
<keyword evidence="10 11" id="KW-0046">Antibiotic resistance</keyword>
<name>A0A6S6QU33_9FIRM</name>
<evidence type="ECO:0000313" key="12">
    <source>
        <dbReference type="EMBL" id="BCJ94144.1"/>
    </source>
</evidence>
<keyword evidence="7" id="KW-0067">ATP-binding</keyword>
<evidence type="ECO:0000256" key="7">
    <source>
        <dbReference type="ARBA" id="ARBA00022840"/>
    </source>
</evidence>
<dbReference type="SUPFAM" id="SSF90123">
    <property type="entry name" value="ABC transporter transmembrane region"/>
    <property type="match status" value="1"/>
</dbReference>
<comment type="catalytic activity">
    <reaction evidence="1 11">
        <text>a beta-lactam + H2O = a substituted beta-amino acid</text>
        <dbReference type="Rhea" id="RHEA:20401"/>
        <dbReference type="ChEBI" id="CHEBI:15377"/>
        <dbReference type="ChEBI" id="CHEBI:35627"/>
        <dbReference type="ChEBI" id="CHEBI:140347"/>
        <dbReference type="EC" id="3.5.2.6"/>
    </reaction>
</comment>
<sequence length="1038" mass="117974">MKKLLILLILITLLIPSSNVLAEDTEIGVTEYMNDLDSLVQKALNKSDTPGASIAIVTKDGIQFKTYGYADIADGIKVSEDTLFELGSMSKAFTALGILYLEQEGSLNLTDNIKEYIPWLTLNFVGDYKGQKIAGEVPVTIENVLYQTTGIPFQTIGNIPEGTSEDMLEKTIRTLDGINLDFYPGTKYSYATINYDILGLIIQKISGQSYESFVTEKILNPLGLNHTYLDKEQASQTGKFAKGYKTEFFSAREYAAPTYRGNTPAGYAISSANDMARWLGIQMGLIEIPETYKELIQKSHIGDNTVASSGEFYYAPGWSVHIRGESIVHGGSNPNYSSLIEINNEKNIGICILTNQNSNAANYVSENFFNILYQRDITKYKPDTYQYLDLIFSILCIGSLIFVVFFFILLVIAIKDIIKKIRIREKLRKAKVAGLLLAIPIMIFFGYCIYYLPNILLSRLPWKTVNIWGSRSVMYGSVATFFAGIIFFIYVLVTFNYPKKNEKNYFALIPLSILNGLTSALIIFTINESFNRNLEYSKELLIYFIFSLIFFVYTIKLVQGRLIVITNEMMYEKRMNMINKILSSSFQTIESVGVERIYSGLNNDIGAISKIPNIVVSFASNFLTVIFCIAYLLSNSFAAFVASISIIVLNFCVSIITSRIATKFWEQNRDIQDIYFGQMHDLVYGFKELVLSKLRKADFRSDMEEYSKKSRDLSTQADIKFLNFSIYNTLMFNIIFGIVVFVFPLFIIGIQVNDLRETLFMVFYLLGPFRVMMGFIPAITQVRINYNRINNLISDLENVSSKECKKITTVNLDKKKINIKFDNAFYSYIVKNEDTNEEGVEFTLGPVNMEMNTGEIIYITGGNGSGKSTLGRLLSGLYAPQSGSVKLNGEMCNRLDLNECFSAVFSDFHLFKKLYGVDISSNKHEIDELLKMMMLDKKVEMNEYGEFKSLNLSTGQKKRLAYIVCCLEDKPFMLFDEWAAEQDPEFRHYFYTELLPLLKQKGKGIIIITHDDRYFNLADKMIKLERGEIIENECSSTI</sequence>
<dbReference type="PROSITE" id="PS00336">
    <property type="entry name" value="BETA_LACTAMASE_C"/>
    <property type="match status" value="1"/>
</dbReference>
<dbReference type="KEGG" id="acel:acsn021_17130"/>
<dbReference type="PANTHER" id="PTHR46825">
    <property type="entry name" value="D-ALANYL-D-ALANINE-CARBOXYPEPTIDASE/ENDOPEPTIDASE AMPH"/>
    <property type="match status" value="1"/>
</dbReference>
<dbReference type="GO" id="GO:0005524">
    <property type="term" value="F:ATP binding"/>
    <property type="evidence" value="ECO:0007669"/>
    <property type="project" value="UniProtKB-KW"/>
</dbReference>
<dbReference type="PROSITE" id="PS50929">
    <property type="entry name" value="ABC_TM1F"/>
    <property type="match status" value="1"/>
</dbReference>
<dbReference type="GO" id="GO:0140359">
    <property type="term" value="F:ABC-type transporter activity"/>
    <property type="evidence" value="ECO:0007669"/>
    <property type="project" value="InterPro"/>
</dbReference>
<dbReference type="InterPro" id="IPR003593">
    <property type="entry name" value="AAA+_ATPase"/>
</dbReference>
<dbReference type="Gene3D" id="3.40.50.300">
    <property type="entry name" value="P-loop containing nucleotide triphosphate hydrolases"/>
    <property type="match status" value="1"/>
</dbReference>
<evidence type="ECO:0000256" key="3">
    <source>
        <dbReference type="ARBA" id="ARBA00007840"/>
    </source>
</evidence>
<dbReference type="Proteomes" id="UP000515561">
    <property type="component" value="Chromosome"/>
</dbReference>
<dbReference type="GO" id="GO:0005886">
    <property type="term" value="C:plasma membrane"/>
    <property type="evidence" value="ECO:0007669"/>
    <property type="project" value="UniProtKB-SubCell"/>
</dbReference>
<accession>A0A6S6QU33</accession>
<dbReference type="EC" id="3.5.2.6" evidence="11"/>
<dbReference type="GO" id="GO:0016887">
    <property type="term" value="F:ATP hydrolysis activity"/>
    <property type="evidence" value="ECO:0007669"/>
    <property type="project" value="InterPro"/>
</dbReference>
<dbReference type="Gene3D" id="3.40.710.10">
    <property type="entry name" value="DD-peptidase/beta-lactamase superfamily"/>
    <property type="match status" value="1"/>
</dbReference>
<evidence type="ECO:0000256" key="8">
    <source>
        <dbReference type="ARBA" id="ARBA00022989"/>
    </source>
</evidence>
<dbReference type="PROSITE" id="PS50893">
    <property type="entry name" value="ABC_TRANSPORTER_2"/>
    <property type="match status" value="1"/>
</dbReference>
<dbReference type="SMART" id="SM00382">
    <property type="entry name" value="AAA"/>
    <property type="match status" value="1"/>
</dbReference>
<dbReference type="InterPro" id="IPR001586">
    <property type="entry name" value="Beta-lactam_class-C_AS"/>
</dbReference>
<keyword evidence="9" id="KW-0472">Membrane</keyword>
<dbReference type="EMBL" id="AP023367">
    <property type="protein sequence ID" value="BCJ94144.1"/>
    <property type="molecule type" value="Genomic_DNA"/>
</dbReference>
<dbReference type="InterPro" id="IPR001466">
    <property type="entry name" value="Beta-lactam-related"/>
</dbReference>
<dbReference type="InterPro" id="IPR011527">
    <property type="entry name" value="ABC1_TM_dom"/>
</dbReference>
<evidence type="ECO:0000256" key="5">
    <source>
        <dbReference type="ARBA" id="ARBA00022741"/>
    </source>
</evidence>
<dbReference type="Pfam" id="PF00005">
    <property type="entry name" value="ABC_tran"/>
    <property type="match status" value="1"/>
</dbReference>
<dbReference type="GO" id="GO:1904680">
    <property type="term" value="F:peptide transmembrane transporter activity"/>
    <property type="evidence" value="ECO:0007669"/>
    <property type="project" value="InterPro"/>
</dbReference>
<dbReference type="InterPro" id="IPR005898">
    <property type="entry name" value="Cyc_pep_transpt_SyrD/YojI"/>
</dbReference>
<dbReference type="InterPro" id="IPR027417">
    <property type="entry name" value="P-loop_NTPase"/>
</dbReference>
<dbReference type="InterPro" id="IPR012338">
    <property type="entry name" value="Beta-lactam/transpept-like"/>
</dbReference>
<evidence type="ECO:0000256" key="10">
    <source>
        <dbReference type="ARBA" id="ARBA00023251"/>
    </source>
</evidence>
<dbReference type="AlphaFoldDB" id="A0A6S6QU33"/>
<dbReference type="GO" id="GO:0030288">
    <property type="term" value="C:outer membrane-bounded periplasmic space"/>
    <property type="evidence" value="ECO:0007669"/>
    <property type="project" value="InterPro"/>
</dbReference>
<dbReference type="SUPFAM" id="SSF52540">
    <property type="entry name" value="P-loop containing nucleoside triphosphate hydrolases"/>
    <property type="match status" value="1"/>
</dbReference>
<dbReference type="NCBIfam" id="TIGR01194">
    <property type="entry name" value="cyc_pep_trnsptr"/>
    <property type="match status" value="1"/>
</dbReference>
<evidence type="ECO:0000256" key="1">
    <source>
        <dbReference type="ARBA" id="ARBA00001526"/>
    </source>
</evidence>
<gene>
    <name evidence="12" type="ORF">acsn021_17130</name>
</gene>
<comment type="subcellular location">
    <subcellularLocation>
        <location evidence="2">Cell membrane</location>
        <topology evidence="2">Multi-pass membrane protein</topology>
    </subcellularLocation>
</comment>
<evidence type="ECO:0000256" key="4">
    <source>
        <dbReference type="ARBA" id="ARBA00022692"/>
    </source>
</evidence>
<evidence type="ECO:0000256" key="6">
    <source>
        <dbReference type="ARBA" id="ARBA00022801"/>
    </source>
</evidence>
<dbReference type="GO" id="GO:0008800">
    <property type="term" value="F:beta-lactamase activity"/>
    <property type="evidence" value="ECO:0007669"/>
    <property type="project" value="UniProtKB-UniRule"/>
</dbReference>
<dbReference type="Pfam" id="PF00144">
    <property type="entry name" value="Beta-lactamase"/>
    <property type="match status" value="1"/>
</dbReference>
<organism evidence="12 13">
    <name type="scientific">Anaerocolumna cellulosilytica</name>
    <dbReference type="NCBI Taxonomy" id="433286"/>
    <lineage>
        <taxon>Bacteria</taxon>
        <taxon>Bacillati</taxon>
        <taxon>Bacillota</taxon>
        <taxon>Clostridia</taxon>
        <taxon>Lachnospirales</taxon>
        <taxon>Lachnospiraceae</taxon>
        <taxon>Anaerocolumna</taxon>
    </lineage>
</organism>
<dbReference type="GO" id="GO:0015833">
    <property type="term" value="P:peptide transport"/>
    <property type="evidence" value="ECO:0007669"/>
    <property type="project" value="InterPro"/>
</dbReference>
<keyword evidence="5" id="KW-0547">Nucleotide-binding</keyword>
<keyword evidence="4" id="KW-0812">Transmembrane</keyword>
<dbReference type="InterPro" id="IPR036640">
    <property type="entry name" value="ABC1_TM_sf"/>
</dbReference>
<proteinExistence type="inferred from homology"/>
<keyword evidence="8" id="KW-1133">Transmembrane helix</keyword>
<protein>
    <recommendedName>
        <fullName evidence="11">Beta-lactamase</fullName>
        <ecNumber evidence="11">3.5.2.6</ecNumber>
    </recommendedName>
</protein>
<keyword evidence="13" id="KW-1185">Reference proteome</keyword>
<dbReference type="InterPro" id="IPR003439">
    <property type="entry name" value="ABC_transporter-like_ATP-bd"/>
</dbReference>
<evidence type="ECO:0000256" key="11">
    <source>
        <dbReference type="RuleBase" id="RU361140"/>
    </source>
</evidence>
<evidence type="ECO:0000256" key="9">
    <source>
        <dbReference type="ARBA" id="ARBA00023136"/>
    </source>
</evidence>
<keyword evidence="6 11" id="KW-0378">Hydrolase</keyword>
<dbReference type="Gene3D" id="1.20.1560.10">
    <property type="entry name" value="ABC transporter type 1, transmembrane domain"/>
    <property type="match status" value="1"/>
</dbReference>
<dbReference type="PANTHER" id="PTHR46825:SF11">
    <property type="entry name" value="PENICILLIN-BINDING PROTEIN 4"/>
    <property type="match status" value="1"/>
</dbReference>
<dbReference type="GO" id="GO:0046677">
    <property type="term" value="P:response to antibiotic"/>
    <property type="evidence" value="ECO:0007669"/>
    <property type="project" value="UniProtKB-UniRule"/>
</dbReference>
<dbReference type="RefSeq" id="WP_184091404.1">
    <property type="nucleotide sequence ID" value="NZ_AP023367.1"/>
</dbReference>
<evidence type="ECO:0000256" key="2">
    <source>
        <dbReference type="ARBA" id="ARBA00004651"/>
    </source>
</evidence>
<reference evidence="12 13" key="1">
    <citation type="journal article" date="2016" name="Int. J. Syst. Evol. Microbiol.">
        <title>Descriptions of Anaerotaenia torta gen. nov., sp. nov. and Anaerocolumna cellulosilytica gen. nov., sp. nov. isolated from a methanogenic reactor of cattle waste.</title>
        <authorList>
            <person name="Uek A."/>
            <person name="Ohtaki Y."/>
            <person name="Kaku N."/>
            <person name="Ueki K."/>
        </authorList>
    </citation>
    <scope>NUCLEOTIDE SEQUENCE [LARGE SCALE GENOMIC DNA]</scope>
    <source>
        <strain evidence="12 13">SN021</strain>
    </source>
</reference>